<reference evidence="1 2" key="2">
    <citation type="journal article" date="2022" name="Mol. Ecol. Resour.">
        <title>The genomes of chicory, endive, great burdock and yacon provide insights into Asteraceae paleo-polyploidization history and plant inulin production.</title>
        <authorList>
            <person name="Fan W."/>
            <person name="Wang S."/>
            <person name="Wang H."/>
            <person name="Wang A."/>
            <person name="Jiang F."/>
            <person name="Liu H."/>
            <person name="Zhao H."/>
            <person name="Xu D."/>
            <person name="Zhang Y."/>
        </authorList>
    </citation>
    <scope>NUCLEOTIDE SEQUENCE [LARGE SCALE GENOMIC DNA]</scope>
    <source>
        <strain evidence="2">cv. Niubang</strain>
    </source>
</reference>
<proteinExistence type="predicted"/>
<keyword evidence="2" id="KW-1185">Reference proteome</keyword>
<organism evidence="1 2">
    <name type="scientific">Arctium lappa</name>
    <name type="common">Greater burdock</name>
    <name type="synonym">Lappa major</name>
    <dbReference type="NCBI Taxonomy" id="4217"/>
    <lineage>
        <taxon>Eukaryota</taxon>
        <taxon>Viridiplantae</taxon>
        <taxon>Streptophyta</taxon>
        <taxon>Embryophyta</taxon>
        <taxon>Tracheophyta</taxon>
        <taxon>Spermatophyta</taxon>
        <taxon>Magnoliopsida</taxon>
        <taxon>eudicotyledons</taxon>
        <taxon>Gunneridae</taxon>
        <taxon>Pentapetalae</taxon>
        <taxon>asterids</taxon>
        <taxon>campanulids</taxon>
        <taxon>Asterales</taxon>
        <taxon>Asteraceae</taxon>
        <taxon>Carduoideae</taxon>
        <taxon>Cardueae</taxon>
        <taxon>Arctiinae</taxon>
        <taxon>Arctium</taxon>
    </lineage>
</organism>
<sequence length="279" mass="31472">MTMMLFTGFLEFPKCLFSSHTLKHLTLEISSCCTSSIRGCVPKSAWDFPVLETLNLSCLQLGGHRDKSLDLFSKCVNLKDLTLYKCSMSYLETFTVCAPLLSNLTIKYPVYFPKVLNMVAPQLKNLTTSVDSSTCVKGLDYLQLSTAGLDSLEKVNLSLSSVLFNDEKRKFFPQLLDLFQKLCSAKFLILDRGIIAVLSSCQDQLLHEHCPFDKLKCLKQKKCFTAMPTGLKNYFLESSPTATFILDLPQKRSRQQQVVDKGGIMAKEVEEETKRQKIS</sequence>
<reference evidence="2" key="1">
    <citation type="journal article" date="2022" name="Mol. Ecol. Resour.">
        <title>The genomes of chicory, endive, great burdock and yacon provide insights into Asteraceae palaeo-polyploidization history and plant inulin production.</title>
        <authorList>
            <person name="Fan W."/>
            <person name="Wang S."/>
            <person name="Wang H."/>
            <person name="Wang A."/>
            <person name="Jiang F."/>
            <person name="Liu H."/>
            <person name="Zhao H."/>
            <person name="Xu D."/>
            <person name="Zhang Y."/>
        </authorList>
    </citation>
    <scope>NUCLEOTIDE SEQUENCE [LARGE SCALE GENOMIC DNA]</scope>
    <source>
        <strain evidence="2">cv. Niubang</strain>
    </source>
</reference>
<name>A0ACB9AZB5_ARCLA</name>
<accession>A0ACB9AZB5</accession>
<evidence type="ECO:0000313" key="1">
    <source>
        <dbReference type="EMBL" id="KAI3714999.1"/>
    </source>
</evidence>
<evidence type="ECO:0000313" key="2">
    <source>
        <dbReference type="Proteomes" id="UP001055879"/>
    </source>
</evidence>
<dbReference type="Proteomes" id="UP001055879">
    <property type="component" value="Linkage Group LG07"/>
</dbReference>
<protein>
    <submittedName>
        <fullName evidence="1">Uncharacterized protein</fullName>
    </submittedName>
</protein>
<gene>
    <name evidence="1" type="ORF">L6452_21962</name>
</gene>
<comment type="caution">
    <text evidence="1">The sequence shown here is derived from an EMBL/GenBank/DDBJ whole genome shotgun (WGS) entry which is preliminary data.</text>
</comment>
<dbReference type="EMBL" id="CM042053">
    <property type="protein sequence ID" value="KAI3714999.1"/>
    <property type="molecule type" value="Genomic_DNA"/>
</dbReference>